<dbReference type="Gene3D" id="1.25.40.10">
    <property type="entry name" value="Tetratricopeptide repeat domain"/>
    <property type="match status" value="1"/>
</dbReference>
<protein>
    <recommendedName>
        <fullName evidence="7">Peptidylprolyl isomerase</fullName>
    </recommendedName>
</protein>
<evidence type="ECO:0000256" key="2">
    <source>
        <dbReference type="ARBA" id="ARBA00022737"/>
    </source>
</evidence>
<gene>
    <name evidence="5" type="ORF">NP493_524g02018</name>
</gene>
<sequence length="296" mass="33340">MSTHSVAGLETWESEDKSFSKHIFKQGTGDLTPNDGAICIVNITLLGEYDINEEQLGNYCIDKECEVTIGEGDSLLSELFDKVVVSMKEGETCYVKSKVDATGKHVDDFELNSKSALKFNVQLVSFSRSANIAELEADEKLERAQNNKNKGTELFRVNRIPFAVKRYTRALQCLEDFGGGDSDLSDVRKHWHDLMCHCHLNLAACHIKSHNHKAVIDHCTEALKIDARNVKGLFRRGQAHLKLHHYAEARTDLNAALEVEPNNKAVLNELRNTDILLRKEKELYQKMFPGQKVPTG</sequence>
<keyword evidence="3 4" id="KW-0802">TPR repeat</keyword>
<reference evidence="5" key="1">
    <citation type="journal article" date="2023" name="Mol. Biol. Evol.">
        <title>Third-Generation Sequencing Reveals the Adaptive Role of the Epigenome in Three Deep-Sea Polychaetes.</title>
        <authorList>
            <person name="Perez M."/>
            <person name="Aroh O."/>
            <person name="Sun Y."/>
            <person name="Lan Y."/>
            <person name="Juniper S.K."/>
            <person name="Young C.R."/>
            <person name="Angers B."/>
            <person name="Qian P.Y."/>
        </authorList>
    </citation>
    <scope>NUCLEOTIDE SEQUENCE</scope>
    <source>
        <strain evidence="5">R07B-5</strain>
    </source>
</reference>
<dbReference type="SUPFAM" id="SSF48452">
    <property type="entry name" value="TPR-like"/>
    <property type="match status" value="1"/>
</dbReference>
<dbReference type="Gene3D" id="3.10.50.40">
    <property type="match status" value="1"/>
</dbReference>
<dbReference type="SUPFAM" id="SSF54534">
    <property type="entry name" value="FKBP-like"/>
    <property type="match status" value="1"/>
</dbReference>
<dbReference type="GO" id="GO:0003755">
    <property type="term" value="F:peptidyl-prolyl cis-trans isomerase activity"/>
    <property type="evidence" value="ECO:0007669"/>
    <property type="project" value="InterPro"/>
</dbReference>
<dbReference type="PANTHER" id="PTHR46512:SF10">
    <property type="entry name" value="FK506-BINDING PROTEIN-LIKE"/>
    <property type="match status" value="1"/>
</dbReference>
<proteinExistence type="predicted"/>
<organism evidence="5 6">
    <name type="scientific">Ridgeia piscesae</name>
    <name type="common">Tubeworm</name>
    <dbReference type="NCBI Taxonomy" id="27915"/>
    <lineage>
        <taxon>Eukaryota</taxon>
        <taxon>Metazoa</taxon>
        <taxon>Spiralia</taxon>
        <taxon>Lophotrochozoa</taxon>
        <taxon>Annelida</taxon>
        <taxon>Polychaeta</taxon>
        <taxon>Sedentaria</taxon>
        <taxon>Canalipalpata</taxon>
        <taxon>Sabellida</taxon>
        <taxon>Siboglinidae</taxon>
        <taxon>Ridgeia</taxon>
    </lineage>
</organism>
<dbReference type="InterPro" id="IPR050754">
    <property type="entry name" value="FKBP4/5/8-like"/>
</dbReference>
<dbReference type="AlphaFoldDB" id="A0AAD9KWS7"/>
<dbReference type="InterPro" id="IPR046357">
    <property type="entry name" value="PPIase_dom_sf"/>
</dbReference>
<dbReference type="PROSITE" id="PS50005">
    <property type="entry name" value="TPR"/>
    <property type="match status" value="1"/>
</dbReference>
<dbReference type="InterPro" id="IPR013105">
    <property type="entry name" value="TPR_2"/>
</dbReference>
<evidence type="ECO:0000256" key="1">
    <source>
        <dbReference type="ARBA" id="ARBA00022553"/>
    </source>
</evidence>
<evidence type="ECO:0008006" key="7">
    <source>
        <dbReference type="Google" id="ProtNLM"/>
    </source>
</evidence>
<evidence type="ECO:0000256" key="3">
    <source>
        <dbReference type="ARBA" id="ARBA00022803"/>
    </source>
</evidence>
<evidence type="ECO:0000313" key="6">
    <source>
        <dbReference type="Proteomes" id="UP001209878"/>
    </source>
</evidence>
<dbReference type="FunFam" id="1.25.40.10:FF:000052">
    <property type="entry name" value="Aryl-hydrocarbon-interacting protein-like 1"/>
    <property type="match status" value="1"/>
</dbReference>
<dbReference type="Proteomes" id="UP001209878">
    <property type="component" value="Unassembled WGS sequence"/>
</dbReference>
<dbReference type="SMART" id="SM00028">
    <property type="entry name" value="TPR"/>
    <property type="match status" value="3"/>
</dbReference>
<accession>A0AAD9KWS7</accession>
<comment type="caution">
    <text evidence="5">The sequence shown here is derived from an EMBL/GenBank/DDBJ whole genome shotgun (WGS) entry which is preliminary data.</text>
</comment>
<dbReference type="InterPro" id="IPR019734">
    <property type="entry name" value="TPR_rpt"/>
</dbReference>
<keyword evidence="2" id="KW-0677">Repeat</keyword>
<evidence type="ECO:0000256" key="4">
    <source>
        <dbReference type="PROSITE-ProRule" id="PRU00339"/>
    </source>
</evidence>
<evidence type="ECO:0000313" key="5">
    <source>
        <dbReference type="EMBL" id="KAK2178866.1"/>
    </source>
</evidence>
<dbReference type="EMBL" id="JAODUO010000526">
    <property type="protein sequence ID" value="KAK2178866.1"/>
    <property type="molecule type" value="Genomic_DNA"/>
</dbReference>
<keyword evidence="6" id="KW-1185">Reference proteome</keyword>
<name>A0AAD9KWS7_RIDPI</name>
<dbReference type="PANTHER" id="PTHR46512">
    <property type="entry name" value="PEPTIDYLPROLYL ISOMERASE"/>
    <property type="match status" value="1"/>
</dbReference>
<dbReference type="Pfam" id="PF07719">
    <property type="entry name" value="TPR_2"/>
    <property type="match status" value="1"/>
</dbReference>
<dbReference type="InterPro" id="IPR011990">
    <property type="entry name" value="TPR-like_helical_dom_sf"/>
</dbReference>
<feature type="repeat" description="TPR" evidence="4">
    <location>
        <begin position="230"/>
        <end position="263"/>
    </location>
</feature>
<keyword evidence="1" id="KW-0597">Phosphoprotein</keyword>